<feature type="domain" description="Smf/DprA SLOG" evidence="2">
    <location>
        <begin position="87"/>
        <end position="295"/>
    </location>
</feature>
<dbReference type="PANTHER" id="PTHR43022">
    <property type="entry name" value="PROTEIN SMF"/>
    <property type="match status" value="1"/>
</dbReference>
<dbReference type="Pfam" id="PF02481">
    <property type="entry name" value="DNA_processg_A"/>
    <property type="match status" value="1"/>
</dbReference>
<dbReference type="AlphaFoldDB" id="A0A918S0Y7"/>
<name>A0A918S0Y7_9GAMM</name>
<reference evidence="4" key="1">
    <citation type="journal article" date="2014" name="Int. J. Syst. Evol. Microbiol.">
        <title>Complete genome sequence of Corynebacterium casei LMG S-19264T (=DSM 44701T), isolated from a smear-ripened cheese.</title>
        <authorList>
            <consortium name="US DOE Joint Genome Institute (JGI-PGF)"/>
            <person name="Walter F."/>
            <person name="Albersmeier A."/>
            <person name="Kalinowski J."/>
            <person name="Ruckert C."/>
        </authorList>
    </citation>
    <scope>NUCLEOTIDE SEQUENCE</scope>
    <source>
        <strain evidence="4">KCTC 12711</strain>
    </source>
</reference>
<reference evidence="4" key="2">
    <citation type="submission" date="2020-09" db="EMBL/GenBank/DDBJ databases">
        <authorList>
            <person name="Sun Q."/>
            <person name="Kim S."/>
        </authorList>
    </citation>
    <scope>NUCLEOTIDE SEQUENCE</scope>
    <source>
        <strain evidence="4">KCTC 12711</strain>
    </source>
</reference>
<dbReference type="Gene3D" id="3.40.50.450">
    <property type="match status" value="1"/>
</dbReference>
<protein>
    <submittedName>
        <fullName evidence="4">DNA processing protein DprA</fullName>
    </submittedName>
</protein>
<sequence length="373" mass="40023">MVENQGTQIDQGAGDLRSWIALIHDTRWTRQQKYALLDHFKCPATVLQLNPSQQNAVLKGLKVRPRRSIDRDVARDLQWLAQPEHDLISLQDERYPDNLKHIADPPLALYAKGDIDLLTQPCIAMVGSRRPTPLGQQITRRLAAELAELGLVIVSGMAYGVDGLAHESVLTTEGATVAVLGSGLGKPSPARHEGMFARIASTGLVLSEYPVDQHATRYSFPERNRIISGLSAGVIVIEAAERSGTLITARLAVEQDREVLVVPGSILSPQYSGSHCLIQQGAALVQSANDILQVLGWESGAITSDSSGLQVLQNIPPECVALLQYISAEETAVDTLILATGLTPGEVSSMLMTLELAGAVAHGSSGGYINITH</sequence>
<evidence type="ECO:0000313" key="5">
    <source>
        <dbReference type="Proteomes" id="UP000614811"/>
    </source>
</evidence>
<keyword evidence="5" id="KW-1185">Reference proteome</keyword>
<dbReference type="Pfam" id="PF17782">
    <property type="entry name" value="WHD_DprA"/>
    <property type="match status" value="1"/>
</dbReference>
<dbReference type="InterPro" id="IPR036388">
    <property type="entry name" value="WH-like_DNA-bd_sf"/>
</dbReference>
<evidence type="ECO:0000259" key="3">
    <source>
        <dbReference type="Pfam" id="PF17782"/>
    </source>
</evidence>
<comment type="caution">
    <text evidence="4">The sequence shown here is derived from an EMBL/GenBank/DDBJ whole genome shotgun (WGS) entry which is preliminary data.</text>
</comment>
<dbReference type="PANTHER" id="PTHR43022:SF1">
    <property type="entry name" value="PROTEIN SMF"/>
    <property type="match status" value="1"/>
</dbReference>
<dbReference type="Proteomes" id="UP000614811">
    <property type="component" value="Unassembled WGS sequence"/>
</dbReference>
<organism evidence="4 5">
    <name type="scientific">Arenicella chitinivorans</name>
    <dbReference type="NCBI Taxonomy" id="1329800"/>
    <lineage>
        <taxon>Bacteria</taxon>
        <taxon>Pseudomonadati</taxon>
        <taxon>Pseudomonadota</taxon>
        <taxon>Gammaproteobacteria</taxon>
        <taxon>Arenicellales</taxon>
        <taxon>Arenicellaceae</taxon>
        <taxon>Arenicella</taxon>
    </lineage>
</organism>
<feature type="domain" description="DprA winged helix" evidence="3">
    <location>
        <begin position="321"/>
        <end position="362"/>
    </location>
</feature>
<dbReference type="GO" id="GO:0009294">
    <property type="term" value="P:DNA-mediated transformation"/>
    <property type="evidence" value="ECO:0007669"/>
    <property type="project" value="InterPro"/>
</dbReference>
<comment type="similarity">
    <text evidence="1">Belongs to the DprA/Smf family.</text>
</comment>
<dbReference type="Gene3D" id="1.10.10.10">
    <property type="entry name" value="Winged helix-like DNA-binding domain superfamily/Winged helix DNA-binding domain"/>
    <property type="match status" value="1"/>
</dbReference>
<dbReference type="RefSeq" id="WP_189402750.1">
    <property type="nucleotide sequence ID" value="NZ_BMXA01000008.1"/>
</dbReference>
<dbReference type="EMBL" id="BMXA01000008">
    <property type="protein sequence ID" value="GHA20045.1"/>
    <property type="molecule type" value="Genomic_DNA"/>
</dbReference>
<dbReference type="InterPro" id="IPR041614">
    <property type="entry name" value="DprA_WH"/>
</dbReference>
<evidence type="ECO:0000313" key="4">
    <source>
        <dbReference type="EMBL" id="GHA20045.1"/>
    </source>
</evidence>
<evidence type="ECO:0000256" key="1">
    <source>
        <dbReference type="ARBA" id="ARBA00006525"/>
    </source>
</evidence>
<dbReference type="InterPro" id="IPR003488">
    <property type="entry name" value="DprA"/>
</dbReference>
<accession>A0A918S0Y7</accession>
<proteinExistence type="inferred from homology"/>
<dbReference type="InterPro" id="IPR057666">
    <property type="entry name" value="DrpA_SLOG"/>
</dbReference>
<evidence type="ECO:0000259" key="2">
    <source>
        <dbReference type="Pfam" id="PF02481"/>
    </source>
</evidence>
<dbReference type="SUPFAM" id="SSF102405">
    <property type="entry name" value="MCP/YpsA-like"/>
    <property type="match status" value="1"/>
</dbReference>
<dbReference type="NCBIfam" id="TIGR00732">
    <property type="entry name" value="dprA"/>
    <property type="match status" value="1"/>
</dbReference>
<gene>
    <name evidence="4" type="primary">smf</name>
    <name evidence="4" type="ORF">GCM10008090_32350</name>
</gene>